<keyword evidence="2" id="KW-1185">Reference proteome</keyword>
<name>A0A4V3S651_9HYME</name>
<comment type="caution">
    <text evidence="1">The sequence shown here is derived from an EMBL/GenBank/DDBJ whole genome shotgun (WGS) entry which is preliminary data.</text>
</comment>
<dbReference type="Proteomes" id="UP000310200">
    <property type="component" value="Unassembled WGS sequence"/>
</dbReference>
<proteinExistence type="predicted"/>
<sequence>MIGVRWIPLRRRDFTQFHNYPRYRLTVVWTVSAGVVISLEITPAKLSPRLLRIISRSELETRPINIDSGRDSLVEHEYLQLNNDVV</sequence>
<reference evidence="1 2" key="1">
    <citation type="journal article" date="2019" name="Philos. Trans. R. Soc. Lond., B, Biol. Sci.">
        <title>Ant behaviour and brain gene expression of defending hosts depend on the ecological success of the intruding social parasite.</title>
        <authorList>
            <person name="Kaur R."/>
            <person name="Stoldt M."/>
            <person name="Jongepier E."/>
            <person name="Feldmeyer B."/>
            <person name="Menzel F."/>
            <person name="Bornberg-Bauer E."/>
            <person name="Foitzik S."/>
        </authorList>
    </citation>
    <scope>NUCLEOTIDE SEQUENCE [LARGE SCALE GENOMIC DNA]</scope>
    <source>
        <tissue evidence="1">Whole body</tissue>
    </source>
</reference>
<accession>A0A4V3S651</accession>
<protein>
    <submittedName>
        <fullName evidence="1">Uncharacterized protein</fullName>
    </submittedName>
</protein>
<gene>
    <name evidence="1" type="ORF">DBV15_01038</name>
</gene>
<dbReference type="EMBL" id="QBLH01003951">
    <property type="protein sequence ID" value="TGZ32124.1"/>
    <property type="molecule type" value="Genomic_DNA"/>
</dbReference>
<organism evidence="1 2">
    <name type="scientific">Temnothorax longispinosus</name>
    <dbReference type="NCBI Taxonomy" id="300112"/>
    <lineage>
        <taxon>Eukaryota</taxon>
        <taxon>Metazoa</taxon>
        <taxon>Ecdysozoa</taxon>
        <taxon>Arthropoda</taxon>
        <taxon>Hexapoda</taxon>
        <taxon>Insecta</taxon>
        <taxon>Pterygota</taxon>
        <taxon>Neoptera</taxon>
        <taxon>Endopterygota</taxon>
        <taxon>Hymenoptera</taxon>
        <taxon>Apocrita</taxon>
        <taxon>Aculeata</taxon>
        <taxon>Formicoidea</taxon>
        <taxon>Formicidae</taxon>
        <taxon>Myrmicinae</taxon>
        <taxon>Temnothorax</taxon>
    </lineage>
</organism>
<dbReference type="AlphaFoldDB" id="A0A4V3S651"/>
<evidence type="ECO:0000313" key="2">
    <source>
        <dbReference type="Proteomes" id="UP000310200"/>
    </source>
</evidence>
<evidence type="ECO:0000313" key="1">
    <source>
        <dbReference type="EMBL" id="TGZ32124.1"/>
    </source>
</evidence>